<sequence length="71" mass="8082">MPSCIGVSVDERLLARNNKITRVVRLGVRRIYPHLFIFVYDFSSCLLQIDGKGFGLGFEFVLEIIELFVCG</sequence>
<comment type="caution">
    <text evidence="1">The sequence shown here is derived from an EMBL/GenBank/DDBJ whole genome shotgun (WGS) entry which is preliminary data.</text>
</comment>
<organism evidence="1 2">
    <name type="scientific">Periconia digitata</name>
    <dbReference type="NCBI Taxonomy" id="1303443"/>
    <lineage>
        <taxon>Eukaryota</taxon>
        <taxon>Fungi</taxon>
        <taxon>Dikarya</taxon>
        <taxon>Ascomycota</taxon>
        <taxon>Pezizomycotina</taxon>
        <taxon>Dothideomycetes</taxon>
        <taxon>Pleosporomycetidae</taxon>
        <taxon>Pleosporales</taxon>
        <taxon>Massarineae</taxon>
        <taxon>Periconiaceae</taxon>
        <taxon>Periconia</taxon>
    </lineage>
</organism>
<protein>
    <submittedName>
        <fullName evidence="1">Uncharacterized protein</fullName>
    </submittedName>
</protein>
<accession>A0A9W4XRB3</accession>
<dbReference type="Proteomes" id="UP001152607">
    <property type="component" value="Unassembled WGS sequence"/>
</dbReference>
<keyword evidence="2" id="KW-1185">Reference proteome</keyword>
<gene>
    <name evidence="1" type="ORF">PDIGIT_LOCUS10920</name>
</gene>
<dbReference type="EMBL" id="CAOQHR010000007">
    <property type="protein sequence ID" value="CAI6337805.1"/>
    <property type="molecule type" value="Genomic_DNA"/>
</dbReference>
<dbReference type="AlphaFoldDB" id="A0A9W4XRB3"/>
<evidence type="ECO:0000313" key="2">
    <source>
        <dbReference type="Proteomes" id="UP001152607"/>
    </source>
</evidence>
<evidence type="ECO:0000313" key="1">
    <source>
        <dbReference type="EMBL" id="CAI6337805.1"/>
    </source>
</evidence>
<name>A0A9W4XRB3_9PLEO</name>
<proteinExistence type="predicted"/>
<reference evidence="1" key="1">
    <citation type="submission" date="2023-01" db="EMBL/GenBank/DDBJ databases">
        <authorList>
            <person name="Van Ghelder C."/>
            <person name="Rancurel C."/>
        </authorList>
    </citation>
    <scope>NUCLEOTIDE SEQUENCE</scope>
    <source>
        <strain evidence="1">CNCM I-4278</strain>
    </source>
</reference>